<dbReference type="EMBL" id="JAHLQT010017704">
    <property type="protein sequence ID" value="KAG7169262.1"/>
    <property type="molecule type" value="Genomic_DNA"/>
</dbReference>
<organism evidence="4 5">
    <name type="scientific">Homarus americanus</name>
    <name type="common">American lobster</name>
    <dbReference type="NCBI Taxonomy" id="6706"/>
    <lineage>
        <taxon>Eukaryota</taxon>
        <taxon>Metazoa</taxon>
        <taxon>Ecdysozoa</taxon>
        <taxon>Arthropoda</taxon>
        <taxon>Crustacea</taxon>
        <taxon>Multicrustacea</taxon>
        <taxon>Malacostraca</taxon>
        <taxon>Eumalacostraca</taxon>
        <taxon>Eucarida</taxon>
        <taxon>Decapoda</taxon>
        <taxon>Pleocyemata</taxon>
        <taxon>Astacidea</taxon>
        <taxon>Nephropoidea</taxon>
        <taxon>Nephropidae</taxon>
        <taxon>Homarus</taxon>
    </lineage>
</organism>
<evidence type="ECO:0000313" key="5">
    <source>
        <dbReference type="Proteomes" id="UP000747542"/>
    </source>
</evidence>
<evidence type="ECO:0000259" key="3">
    <source>
        <dbReference type="PROSITE" id="PS50940"/>
    </source>
</evidence>
<protein>
    <submittedName>
        <fullName evidence="4">Putative Chitin binding Peritrophin-A domain-containing protein 25</fullName>
    </submittedName>
</protein>
<keyword evidence="5" id="KW-1185">Reference proteome</keyword>
<evidence type="ECO:0000256" key="1">
    <source>
        <dbReference type="SAM" id="MobiDB-lite"/>
    </source>
</evidence>
<dbReference type="SUPFAM" id="SSF57625">
    <property type="entry name" value="Invertebrate chitin-binding proteins"/>
    <property type="match status" value="3"/>
</dbReference>
<feature type="domain" description="Chitin-binding type-2" evidence="3">
    <location>
        <begin position="168"/>
        <end position="228"/>
    </location>
</feature>
<keyword evidence="2" id="KW-0732">Signal</keyword>
<dbReference type="Gene3D" id="2.170.140.10">
    <property type="entry name" value="Chitin binding domain"/>
    <property type="match status" value="1"/>
</dbReference>
<evidence type="ECO:0000256" key="2">
    <source>
        <dbReference type="SAM" id="SignalP"/>
    </source>
</evidence>
<dbReference type="AlphaFoldDB" id="A0A8J5K2K3"/>
<dbReference type="SMART" id="SM00494">
    <property type="entry name" value="ChtBD2"/>
    <property type="match status" value="2"/>
</dbReference>
<comment type="caution">
    <text evidence="4">The sequence shown here is derived from an EMBL/GenBank/DDBJ whole genome shotgun (WGS) entry which is preliminary data.</text>
</comment>
<feature type="domain" description="Chitin-binding type-2" evidence="3">
    <location>
        <begin position="285"/>
        <end position="352"/>
    </location>
</feature>
<dbReference type="GO" id="GO:0005576">
    <property type="term" value="C:extracellular region"/>
    <property type="evidence" value="ECO:0007669"/>
    <property type="project" value="InterPro"/>
</dbReference>
<gene>
    <name evidence="4" type="ORF">Hamer_G020955</name>
</gene>
<accession>A0A8J5K2K3</accession>
<proteinExistence type="predicted"/>
<dbReference type="Pfam" id="PF01607">
    <property type="entry name" value="CBM_14"/>
    <property type="match status" value="1"/>
</dbReference>
<dbReference type="PROSITE" id="PS50940">
    <property type="entry name" value="CHIT_BIND_II"/>
    <property type="match status" value="2"/>
</dbReference>
<dbReference type="InterPro" id="IPR036508">
    <property type="entry name" value="Chitin-bd_dom_sf"/>
</dbReference>
<feature type="region of interest" description="Disordered" evidence="1">
    <location>
        <begin position="384"/>
        <end position="408"/>
    </location>
</feature>
<dbReference type="GO" id="GO:0008061">
    <property type="term" value="F:chitin binding"/>
    <property type="evidence" value="ECO:0007669"/>
    <property type="project" value="InterPro"/>
</dbReference>
<feature type="chain" id="PRO_5035243865" evidence="2">
    <location>
        <begin position="23"/>
        <end position="408"/>
    </location>
</feature>
<dbReference type="Proteomes" id="UP000747542">
    <property type="component" value="Unassembled WGS sequence"/>
</dbReference>
<evidence type="ECO:0000313" key="4">
    <source>
        <dbReference type="EMBL" id="KAG7169262.1"/>
    </source>
</evidence>
<sequence>MAASYLLVSSTVLAALVCVVTSHKQAHTPISEIKSRNHSEEYWNLLINWSRTVKEDCGGFVDCLPDGAGGLKAREGTCRGRAYHPTLRKCVSLQKVHTCKPRSARALVSDPKLDFVCEGASSEFVCADCKTLVNCVNGTAYPEPCGSGDLCAFKEPEFGGGVCYPGQPLECTCDQPNQFKVDNYDDARFFFCSNEGSDPQIYQCPDDQVFDTTMSQCTNYAGLPECTNVGVFANVNNCTQYYTCIFTINGWVQKPFSCDNATQEGFMYNEASGKCEDPCSWETGRFTCSKEGRFPDPLNCNRYYECVADSTHTSGLRQDLHECPEGYEWDPSARSEYGHCVLEGTSKSKCSPVRYNKCTISQDQCNQSPAEIPALAEVQTLAETQNQVPTEETQNQELAEQTTDVPEQ</sequence>
<name>A0A8J5K2K3_HOMAM</name>
<reference evidence="4" key="1">
    <citation type="journal article" date="2021" name="Sci. Adv.">
        <title>The American lobster genome reveals insights on longevity, neural, and immune adaptations.</title>
        <authorList>
            <person name="Polinski J.M."/>
            <person name="Zimin A.V."/>
            <person name="Clark K.F."/>
            <person name="Kohn A.B."/>
            <person name="Sadowski N."/>
            <person name="Timp W."/>
            <person name="Ptitsyn A."/>
            <person name="Khanna P."/>
            <person name="Romanova D.Y."/>
            <person name="Williams P."/>
            <person name="Greenwood S.J."/>
            <person name="Moroz L.L."/>
            <person name="Walt D.R."/>
            <person name="Bodnar A.G."/>
        </authorList>
    </citation>
    <scope>NUCLEOTIDE SEQUENCE</scope>
    <source>
        <strain evidence="4">GMGI-L3</strain>
    </source>
</reference>
<dbReference type="InterPro" id="IPR002557">
    <property type="entry name" value="Chitin-bd_dom"/>
</dbReference>
<feature type="signal peptide" evidence="2">
    <location>
        <begin position="1"/>
        <end position="22"/>
    </location>
</feature>